<dbReference type="RefSeq" id="WP_377942086.1">
    <property type="nucleotide sequence ID" value="NZ_JBHUCX010000018.1"/>
</dbReference>
<gene>
    <name evidence="10" type="ORF">ACFSB2_05760</name>
</gene>
<evidence type="ECO:0000256" key="4">
    <source>
        <dbReference type="ARBA" id="ARBA00023125"/>
    </source>
</evidence>
<keyword evidence="2" id="KW-0902">Two-component regulatory system</keyword>
<evidence type="ECO:0000313" key="11">
    <source>
        <dbReference type="Proteomes" id="UP001597079"/>
    </source>
</evidence>
<evidence type="ECO:0000256" key="5">
    <source>
        <dbReference type="ARBA" id="ARBA00023163"/>
    </source>
</evidence>
<evidence type="ECO:0000256" key="6">
    <source>
        <dbReference type="PROSITE-ProRule" id="PRU00169"/>
    </source>
</evidence>
<dbReference type="PANTHER" id="PTHR48111">
    <property type="entry name" value="REGULATOR OF RPOS"/>
    <property type="match status" value="1"/>
</dbReference>
<keyword evidence="5" id="KW-0804">Transcription</keyword>
<organism evidence="10 11">
    <name type="scientific">Alicyclobacillus fodiniaquatilis</name>
    <dbReference type="NCBI Taxonomy" id="1661150"/>
    <lineage>
        <taxon>Bacteria</taxon>
        <taxon>Bacillati</taxon>
        <taxon>Bacillota</taxon>
        <taxon>Bacilli</taxon>
        <taxon>Bacillales</taxon>
        <taxon>Alicyclobacillaceae</taxon>
        <taxon>Alicyclobacillus</taxon>
    </lineage>
</organism>
<evidence type="ECO:0000259" key="8">
    <source>
        <dbReference type="PROSITE" id="PS50110"/>
    </source>
</evidence>
<dbReference type="CDD" id="cd17574">
    <property type="entry name" value="REC_OmpR"/>
    <property type="match status" value="1"/>
</dbReference>
<dbReference type="InterPro" id="IPR011006">
    <property type="entry name" value="CheY-like_superfamily"/>
</dbReference>
<dbReference type="InterPro" id="IPR001789">
    <property type="entry name" value="Sig_transdc_resp-reg_receiver"/>
</dbReference>
<reference evidence="11" key="1">
    <citation type="journal article" date="2019" name="Int. J. Syst. Evol. Microbiol.">
        <title>The Global Catalogue of Microorganisms (GCM) 10K type strain sequencing project: providing services to taxonomists for standard genome sequencing and annotation.</title>
        <authorList>
            <consortium name="The Broad Institute Genomics Platform"/>
            <consortium name="The Broad Institute Genome Sequencing Center for Infectious Disease"/>
            <person name="Wu L."/>
            <person name="Ma J."/>
        </authorList>
    </citation>
    <scope>NUCLEOTIDE SEQUENCE [LARGE SCALE GENOMIC DNA]</scope>
    <source>
        <strain evidence="11">CGMCC 1.12286</strain>
    </source>
</reference>
<protein>
    <submittedName>
        <fullName evidence="10">Response regulator transcription factor</fullName>
    </submittedName>
</protein>
<proteinExistence type="predicted"/>
<feature type="domain" description="OmpR/PhoB-type" evidence="9">
    <location>
        <begin position="127"/>
        <end position="223"/>
    </location>
</feature>
<dbReference type="SMART" id="SM00862">
    <property type="entry name" value="Trans_reg_C"/>
    <property type="match status" value="1"/>
</dbReference>
<evidence type="ECO:0000256" key="7">
    <source>
        <dbReference type="PROSITE-ProRule" id="PRU01091"/>
    </source>
</evidence>
<comment type="caution">
    <text evidence="10">The sequence shown here is derived from an EMBL/GenBank/DDBJ whole genome shotgun (WGS) entry which is preliminary data.</text>
</comment>
<keyword evidence="3" id="KW-0805">Transcription regulation</keyword>
<keyword evidence="4 7" id="KW-0238">DNA-binding</keyword>
<dbReference type="EMBL" id="JBHUCX010000018">
    <property type="protein sequence ID" value="MFD1674219.1"/>
    <property type="molecule type" value="Genomic_DNA"/>
</dbReference>
<dbReference type="Gene3D" id="3.40.50.2300">
    <property type="match status" value="1"/>
</dbReference>
<dbReference type="PROSITE" id="PS51755">
    <property type="entry name" value="OMPR_PHOB"/>
    <property type="match status" value="1"/>
</dbReference>
<dbReference type="PROSITE" id="PS50110">
    <property type="entry name" value="RESPONSE_REGULATORY"/>
    <property type="match status" value="1"/>
</dbReference>
<dbReference type="InterPro" id="IPR036388">
    <property type="entry name" value="WH-like_DNA-bd_sf"/>
</dbReference>
<dbReference type="SMART" id="SM00448">
    <property type="entry name" value="REC"/>
    <property type="match status" value="1"/>
</dbReference>
<dbReference type="InterPro" id="IPR001867">
    <property type="entry name" value="OmpR/PhoB-type_DNA-bd"/>
</dbReference>
<dbReference type="CDD" id="cd00383">
    <property type="entry name" value="trans_reg_C"/>
    <property type="match status" value="1"/>
</dbReference>
<dbReference type="Proteomes" id="UP001597079">
    <property type="component" value="Unassembled WGS sequence"/>
</dbReference>
<feature type="modified residue" description="4-aspartylphosphate" evidence="6">
    <location>
        <position position="51"/>
    </location>
</feature>
<feature type="domain" description="Response regulatory" evidence="8">
    <location>
        <begin position="2"/>
        <end position="115"/>
    </location>
</feature>
<dbReference type="Pfam" id="PF00072">
    <property type="entry name" value="Response_reg"/>
    <property type="match status" value="1"/>
</dbReference>
<accession>A0ABW4JCW1</accession>
<keyword evidence="1 6" id="KW-0597">Phosphoprotein</keyword>
<evidence type="ECO:0000259" key="9">
    <source>
        <dbReference type="PROSITE" id="PS51755"/>
    </source>
</evidence>
<feature type="DNA-binding region" description="OmpR/PhoB-type" evidence="7">
    <location>
        <begin position="127"/>
        <end position="223"/>
    </location>
</feature>
<sequence>MRVLLVEDEPGLVEFLRLELELQDIEIDVATDGTTAIEVFQANDYDLILLDIVLPGMNGIEVCTAIRSQSSVPIIMLTARGEVSDRVTGLDAGADDYLVKPFSIEELFARIRALFRRQNAAQNSVSETVLEFGDVTVYLDTRHVTFAGEEVELTAREYDLLLFLLRHPNQVWTRQELLQNVWGFHGIGDTNVVDVYIGYLRQKVDPAKAFVKTVRGQGYRFEFEV</sequence>
<dbReference type="Gene3D" id="6.10.250.690">
    <property type="match status" value="1"/>
</dbReference>
<evidence type="ECO:0000256" key="3">
    <source>
        <dbReference type="ARBA" id="ARBA00023015"/>
    </source>
</evidence>
<evidence type="ECO:0000313" key="10">
    <source>
        <dbReference type="EMBL" id="MFD1674219.1"/>
    </source>
</evidence>
<dbReference type="Gene3D" id="1.10.10.10">
    <property type="entry name" value="Winged helix-like DNA-binding domain superfamily/Winged helix DNA-binding domain"/>
    <property type="match status" value="1"/>
</dbReference>
<dbReference type="SUPFAM" id="SSF52172">
    <property type="entry name" value="CheY-like"/>
    <property type="match status" value="1"/>
</dbReference>
<evidence type="ECO:0000256" key="2">
    <source>
        <dbReference type="ARBA" id="ARBA00023012"/>
    </source>
</evidence>
<dbReference type="PANTHER" id="PTHR48111:SF22">
    <property type="entry name" value="REGULATOR OF RPOS"/>
    <property type="match status" value="1"/>
</dbReference>
<name>A0ABW4JCW1_9BACL</name>
<evidence type="ECO:0000256" key="1">
    <source>
        <dbReference type="ARBA" id="ARBA00022553"/>
    </source>
</evidence>
<dbReference type="InterPro" id="IPR039420">
    <property type="entry name" value="WalR-like"/>
</dbReference>
<dbReference type="Pfam" id="PF00486">
    <property type="entry name" value="Trans_reg_C"/>
    <property type="match status" value="1"/>
</dbReference>
<keyword evidence="11" id="KW-1185">Reference proteome</keyword>